<organism evidence="1 2">
    <name type="scientific">Punica granatum</name>
    <name type="common">Pomegranate</name>
    <dbReference type="NCBI Taxonomy" id="22663"/>
    <lineage>
        <taxon>Eukaryota</taxon>
        <taxon>Viridiplantae</taxon>
        <taxon>Streptophyta</taxon>
        <taxon>Embryophyta</taxon>
        <taxon>Tracheophyta</taxon>
        <taxon>Spermatophyta</taxon>
        <taxon>Magnoliopsida</taxon>
        <taxon>eudicotyledons</taxon>
        <taxon>Gunneridae</taxon>
        <taxon>Pentapetalae</taxon>
        <taxon>rosids</taxon>
        <taxon>malvids</taxon>
        <taxon>Myrtales</taxon>
        <taxon>Lythraceae</taxon>
        <taxon>Punica</taxon>
    </lineage>
</organism>
<dbReference type="Proteomes" id="UP000233551">
    <property type="component" value="Unassembled WGS sequence"/>
</dbReference>
<evidence type="ECO:0008006" key="3">
    <source>
        <dbReference type="Google" id="ProtNLM"/>
    </source>
</evidence>
<reference evidence="1 2" key="1">
    <citation type="submission" date="2017-11" db="EMBL/GenBank/DDBJ databases">
        <title>De-novo sequencing of pomegranate (Punica granatum L.) genome.</title>
        <authorList>
            <person name="Akparov Z."/>
            <person name="Amiraslanov A."/>
            <person name="Hajiyeva S."/>
            <person name="Abbasov M."/>
            <person name="Kaur K."/>
            <person name="Hamwieh A."/>
            <person name="Solovyev V."/>
            <person name="Salamov A."/>
            <person name="Braich B."/>
            <person name="Kosarev P."/>
            <person name="Mahmoud A."/>
            <person name="Hajiyev E."/>
            <person name="Babayeva S."/>
            <person name="Izzatullayeva V."/>
            <person name="Mammadov A."/>
            <person name="Mammadov A."/>
            <person name="Sharifova S."/>
            <person name="Ojaghi J."/>
            <person name="Eynullazada K."/>
            <person name="Bayramov B."/>
            <person name="Abdulazimova A."/>
            <person name="Shahmuradov I."/>
        </authorList>
    </citation>
    <scope>NUCLEOTIDE SEQUENCE [LARGE SCALE GENOMIC DNA]</scope>
    <source>
        <strain evidence="2">cv. AG2017</strain>
        <tissue evidence="1">Leaf</tissue>
    </source>
</reference>
<dbReference type="EMBL" id="PGOL01000524">
    <property type="protein sequence ID" value="PKI69023.1"/>
    <property type="molecule type" value="Genomic_DNA"/>
</dbReference>
<proteinExistence type="predicted"/>
<accession>A0A2I0KLD2</accession>
<keyword evidence="2" id="KW-1185">Reference proteome</keyword>
<name>A0A2I0KLD2_PUNGR</name>
<sequence length="318" mass="35465">MLSKTAWALTSNSKSLVTRVMKAKYGNFIAPLQCSTATTSSIWKGLLWCRNTLQASTCFSIGDGASTSAWHDPWIPRNPHFKPIPSIGIHAKPDTKIHDCLKIHLCGVASECLPWFSHDDAPGPLCRTSSNNFAHLFRECIFYRVAWRESPWDICSEAIPCLAAIDIVNFIANPPDSITCLLTNCLPFSLYGSIILYHLWSLRNEVLSAGRIADLSDCLRRIRRAFLEYNTCQTTLPHFESNSRLGQHEKEASSLSDEWSYIHIDVAWTIESASLVGTRNKPNMPISHSWFSKVETGSPLQTEAQAIVLAITLALDQG</sequence>
<dbReference type="AlphaFoldDB" id="A0A2I0KLD2"/>
<protein>
    <recommendedName>
        <fullName evidence="3">Reverse transcriptase zinc-binding domain-containing protein</fullName>
    </recommendedName>
</protein>
<evidence type="ECO:0000313" key="1">
    <source>
        <dbReference type="EMBL" id="PKI69023.1"/>
    </source>
</evidence>
<comment type="caution">
    <text evidence="1">The sequence shown here is derived from an EMBL/GenBank/DDBJ whole genome shotgun (WGS) entry which is preliminary data.</text>
</comment>
<evidence type="ECO:0000313" key="2">
    <source>
        <dbReference type="Proteomes" id="UP000233551"/>
    </source>
</evidence>
<gene>
    <name evidence="1" type="ORF">CRG98_010601</name>
</gene>